<evidence type="ECO:0000313" key="3">
    <source>
        <dbReference type="Proteomes" id="UP000271162"/>
    </source>
</evidence>
<feature type="region of interest" description="Disordered" evidence="1">
    <location>
        <begin position="1"/>
        <end position="51"/>
    </location>
</feature>
<reference evidence="2 3" key="2">
    <citation type="submission" date="2018-11" db="EMBL/GenBank/DDBJ databases">
        <authorList>
            <consortium name="Pathogen Informatics"/>
        </authorList>
    </citation>
    <scope>NUCLEOTIDE SEQUENCE [LARGE SCALE GENOMIC DNA]</scope>
</reference>
<reference evidence="4" key="1">
    <citation type="submission" date="2017-02" db="UniProtKB">
        <authorList>
            <consortium name="WormBaseParasite"/>
        </authorList>
    </citation>
    <scope>IDENTIFICATION</scope>
</reference>
<accession>A0A0N4YP46</accession>
<dbReference type="EMBL" id="UYSL01023844">
    <property type="protein sequence ID" value="VDL82747.1"/>
    <property type="molecule type" value="Genomic_DNA"/>
</dbReference>
<organism evidence="4">
    <name type="scientific">Nippostrongylus brasiliensis</name>
    <name type="common">Rat hookworm</name>
    <dbReference type="NCBI Taxonomy" id="27835"/>
    <lineage>
        <taxon>Eukaryota</taxon>
        <taxon>Metazoa</taxon>
        <taxon>Ecdysozoa</taxon>
        <taxon>Nematoda</taxon>
        <taxon>Chromadorea</taxon>
        <taxon>Rhabditida</taxon>
        <taxon>Rhabditina</taxon>
        <taxon>Rhabditomorpha</taxon>
        <taxon>Strongyloidea</taxon>
        <taxon>Heligmosomidae</taxon>
        <taxon>Nippostrongylus</taxon>
    </lineage>
</organism>
<gene>
    <name evidence="2" type="ORF">NBR_LOCUS19018</name>
</gene>
<evidence type="ECO:0000313" key="2">
    <source>
        <dbReference type="EMBL" id="VDL82747.1"/>
    </source>
</evidence>
<feature type="compositionally biased region" description="Pro residues" evidence="1">
    <location>
        <begin position="8"/>
        <end position="32"/>
    </location>
</feature>
<dbReference type="WBParaSite" id="NBR_0001901701-mRNA-1">
    <property type="protein sequence ID" value="NBR_0001901701-mRNA-1"/>
    <property type="gene ID" value="NBR_0001901701"/>
</dbReference>
<protein>
    <submittedName>
        <fullName evidence="4">C-type lectin domain-containing protein</fullName>
    </submittedName>
</protein>
<keyword evidence="3" id="KW-1185">Reference proteome</keyword>
<dbReference type="Proteomes" id="UP000271162">
    <property type="component" value="Unassembled WGS sequence"/>
</dbReference>
<dbReference type="AlphaFoldDB" id="A0A0N4YP46"/>
<sequence>MRRKPPRQQQPPPPPPPPPQPPPPPPPPPPPQQQQQQQQQLASHRQGRTWEEADRHCKQYNLRLGYTTLTDMKMIHDKFKQLMGRNEPDAIIWRAVMLPDENKEAFWWAIFARENSPTWNTAKDSAPLHNKETQLQPLIITQEAKYVEELSSLLLVRLSLPVILKNLPAHRRLKQGSEFGLPPPSDLALGKRGGQHRQLVDQNILLTAAVQNYCHQMYLSFKIAT</sequence>
<name>A0A0N4YP46_NIPBR</name>
<dbReference type="SUPFAM" id="SSF101447">
    <property type="entry name" value="Formin homology 2 domain (FH2 domain)"/>
    <property type="match status" value="1"/>
</dbReference>
<proteinExistence type="predicted"/>
<evidence type="ECO:0000313" key="4">
    <source>
        <dbReference type="WBParaSite" id="NBR_0001901701-mRNA-1"/>
    </source>
</evidence>
<evidence type="ECO:0000256" key="1">
    <source>
        <dbReference type="SAM" id="MobiDB-lite"/>
    </source>
</evidence>